<accession>A0ABY6MYC7</accession>
<dbReference type="PANTHER" id="PTHR48079:SF6">
    <property type="entry name" value="NAD(P)-BINDING DOMAIN-CONTAINING PROTEIN-RELATED"/>
    <property type="match status" value="1"/>
</dbReference>
<dbReference type="InterPro" id="IPR036291">
    <property type="entry name" value="NAD(P)-bd_dom_sf"/>
</dbReference>
<feature type="domain" description="NAD-dependent epimerase/dehydratase" evidence="1">
    <location>
        <begin position="3"/>
        <end position="227"/>
    </location>
</feature>
<name>A0ABY6MYC7_9ALTE</name>
<protein>
    <submittedName>
        <fullName evidence="2">NAD-dependent epimerase/dehydratase family protein</fullName>
    </submittedName>
</protein>
<dbReference type="Gene3D" id="3.40.50.720">
    <property type="entry name" value="NAD(P)-binding Rossmann-like Domain"/>
    <property type="match status" value="1"/>
</dbReference>
<proteinExistence type="predicted"/>
<evidence type="ECO:0000313" key="3">
    <source>
        <dbReference type="Proteomes" id="UP001163739"/>
    </source>
</evidence>
<dbReference type="InterPro" id="IPR001509">
    <property type="entry name" value="Epimerase_deHydtase"/>
</dbReference>
<reference evidence="2" key="1">
    <citation type="submission" date="2022-06" db="EMBL/GenBank/DDBJ databases">
        <title>Alkalimarinus sp. nov., isolated from gut of a Alitta virens.</title>
        <authorList>
            <person name="Yang A.I."/>
            <person name="Shin N.-R."/>
        </authorList>
    </citation>
    <scope>NUCLEOTIDE SEQUENCE</scope>
    <source>
        <strain evidence="2">A2M4</strain>
    </source>
</reference>
<dbReference type="RefSeq" id="WP_265046315.1">
    <property type="nucleotide sequence ID" value="NZ_CP100390.1"/>
</dbReference>
<sequence>MKVLVTGANGHIGANVVRSLIQQGHTVKGFIRQASDTQGIDGLDLELCYGDVMNAESLEQAAIGCDAIIHLAAVYKTIAKTADEIVEPAIQGAKNVFSAANKAGIKRIVYTSSVASVGFSYDPNEKRTGSDWNDDPQNPYYIAKTKSEQAAQALAKEYGIHVVVICPAIVLGPYDYRITPSNQMIKDWINGKGQTYIGGLNFVDVRDVADIHVAALTKGENYHRYIAGGENMEVKKAGLLLKKLTGVKPLHLGMSRSITLLTAKVVESLCKVTGITPPFTYDLVYEVAERYAYYEFQDTIDTLGITPRKAEDTIKDCIQWLLDNQKIKPSIAQKVKNQLDSNR</sequence>
<dbReference type="InterPro" id="IPR051783">
    <property type="entry name" value="NAD(P)-dependent_oxidoreduct"/>
</dbReference>
<gene>
    <name evidence="2" type="ORF">NKI27_12120</name>
</gene>
<evidence type="ECO:0000259" key="1">
    <source>
        <dbReference type="Pfam" id="PF01370"/>
    </source>
</evidence>
<organism evidence="2 3">
    <name type="scientific">Alkalimarinus alittae</name>
    <dbReference type="NCBI Taxonomy" id="2961619"/>
    <lineage>
        <taxon>Bacteria</taxon>
        <taxon>Pseudomonadati</taxon>
        <taxon>Pseudomonadota</taxon>
        <taxon>Gammaproteobacteria</taxon>
        <taxon>Alteromonadales</taxon>
        <taxon>Alteromonadaceae</taxon>
        <taxon>Alkalimarinus</taxon>
    </lineage>
</organism>
<dbReference type="PANTHER" id="PTHR48079">
    <property type="entry name" value="PROTEIN YEEZ"/>
    <property type="match status" value="1"/>
</dbReference>
<dbReference type="Proteomes" id="UP001163739">
    <property type="component" value="Chromosome"/>
</dbReference>
<dbReference type="EMBL" id="CP100390">
    <property type="protein sequence ID" value="UZE94823.1"/>
    <property type="molecule type" value="Genomic_DNA"/>
</dbReference>
<dbReference type="SUPFAM" id="SSF51735">
    <property type="entry name" value="NAD(P)-binding Rossmann-fold domains"/>
    <property type="match status" value="1"/>
</dbReference>
<evidence type="ECO:0000313" key="2">
    <source>
        <dbReference type="EMBL" id="UZE94823.1"/>
    </source>
</evidence>
<dbReference type="Pfam" id="PF01370">
    <property type="entry name" value="Epimerase"/>
    <property type="match status" value="1"/>
</dbReference>
<keyword evidence="3" id="KW-1185">Reference proteome</keyword>